<name>A0A9P9DLH1_9PLEO</name>
<keyword evidence="3" id="KW-1185">Reference proteome</keyword>
<dbReference type="AlphaFoldDB" id="A0A9P9DLH1"/>
<evidence type="ECO:0000256" key="1">
    <source>
        <dbReference type="SAM" id="Phobius"/>
    </source>
</evidence>
<reference evidence="2" key="1">
    <citation type="journal article" date="2021" name="Nat. Commun.">
        <title>Genetic determinants of endophytism in the Arabidopsis root mycobiome.</title>
        <authorList>
            <person name="Mesny F."/>
            <person name="Miyauchi S."/>
            <person name="Thiergart T."/>
            <person name="Pickel B."/>
            <person name="Atanasova L."/>
            <person name="Karlsson M."/>
            <person name="Huettel B."/>
            <person name="Barry K.W."/>
            <person name="Haridas S."/>
            <person name="Chen C."/>
            <person name="Bauer D."/>
            <person name="Andreopoulos W."/>
            <person name="Pangilinan J."/>
            <person name="LaButti K."/>
            <person name="Riley R."/>
            <person name="Lipzen A."/>
            <person name="Clum A."/>
            <person name="Drula E."/>
            <person name="Henrissat B."/>
            <person name="Kohler A."/>
            <person name="Grigoriev I.V."/>
            <person name="Martin F.M."/>
            <person name="Hacquard S."/>
        </authorList>
    </citation>
    <scope>NUCLEOTIDE SEQUENCE</scope>
    <source>
        <strain evidence="2">MPI-CAGE-CH-0243</strain>
    </source>
</reference>
<dbReference type="EMBL" id="JAGMWT010000010">
    <property type="protein sequence ID" value="KAH7121137.1"/>
    <property type="molecule type" value="Genomic_DNA"/>
</dbReference>
<keyword evidence="1" id="KW-0812">Transmembrane</keyword>
<comment type="caution">
    <text evidence="2">The sequence shown here is derived from an EMBL/GenBank/DDBJ whole genome shotgun (WGS) entry which is preliminary data.</text>
</comment>
<feature type="transmembrane region" description="Helical" evidence="1">
    <location>
        <begin position="38"/>
        <end position="62"/>
    </location>
</feature>
<keyword evidence="1" id="KW-0472">Membrane</keyword>
<dbReference type="OrthoDB" id="3540210at2759"/>
<feature type="transmembrane region" description="Helical" evidence="1">
    <location>
        <begin position="114"/>
        <end position="133"/>
    </location>
</feature>
<feature type="transmembrane region" description="Helical" evidence="1">
    <location>
        <begin position="574"/>
        <end position="607"/>
    </location>
</feature>
<sequence length="717" mass="80235">MAGSPISNTVYTGVWKNWDERSHMSGLTLTVSPNQGPILISFLALFVGVASGHIWPLVTFVLHQVRSTASDRDGLHHQIQSLLRNSSSSPSFIWMVTRLNWAWRKRTPRWRKTTMVGFPALVHILFTAFASIFSAQMTLFDDEVLARGTACGAIYDNSLAAFQNATTRQDAIVATNTIGRWTAEKALQYTKTCYDTVDLAGSASCKLYTTPKITPIRNNTIPCPFGKNICSIPTGISIDTDIVDSNKHLGINDRPEDRIQFRKVLTCSPILAEEQYSSDWKDDPNESPEFASLRRKFKTYSIGKNNRVKDFDGTWKISNQSLWLRTAGYDLRSLESYWGYQDSPETSAFSPIPELNTSDSDLTILIIQSTIGYTNEVLDPWFKATRKNNSELINSTYNYINPFNDWASTKISFFPDRINSALACTEQYQFCNTTHCSHLTGIFANETSPYFNLHLNANQKVSFNVIFNAVFGVMIGNGPFFFGDRLLLARDKAWAEYTPVSGPLPPNQWEMEVANMANLMLAAVQRRIVDYASPPDIPLFLSTGSRSSLEWLRPPETDAEKRICGLVRIRNAAYYNFSVGGILTVFCVGLFVILVSTLCLPGAAFWAGRKMGRGEFAQREWKEGHLLYLLRSGFERWGVGPWVVEEEDIPCTKDGGLRFGADRLWGSGGDCEEGVGNMGREEMVNLDEVNPLILDGFSGCRSGEMEGLGVDHGSVRR</sequence>
<proteinExistence type="predicted"/>
<evidence type="ECO:0000313" key="3">
    <source>
        <dbReference type="Proteomes" id="UP000700596"/>
    </source>
</evidence>
<accession>A0A9P9DLH1</accession>
<organism evidence="2 3">
    <name type="scientific">Dendryphion nanum</name>
    <dbReference type="NCBI Taxonomy" id="256645"/>
    <lineage>
        <taxon>Eukaryota</taxon>
        <taxon>Fungi</taxon>
        <taxon>Dikarya</taxon>
        <taxon>Ascomycota</taxon>
        <taxon>Pezizomycotina</taxon>
        <taxon>Dothideomycetes</taxon>
        <taxon>Pleosporomycetidae</taxon>
        <taxon>Pleosporales</taxon>
        <taxon>Torulaceae</taxon>
        <taxon>Dendryphion</taxon>
    </lineage>
</organism>
<gene>
    <name evidence="2" type="ORF">B0J11DRAFT_491058</name>
</gene>
<dbReference type="Proteomes" id="UP000700596">
    <property type="component" value="Unassembled WGS sequence"/>
</dbReference>
<evidence type="ECO:0000313" key="2">
    <source>
        <dbReference type="EMBL" id="KAH7121137.1"/>
    </source>
</evidence>
<protein>
    <submittedName>
        <fullName evidence="2">Uncharacterized protein</fullName>
    </submittedName>
</protein>
<keyword evidence="1" id="KW-1133">Transmembrane helix</keyword>